<dbReference type="AlphaFoldDB" id="U6KXC0"/>
<evidence type="ECO:0000313" key="7">
    <source>
        <dbReference type="Proteomes" id="UP000030747"/>
    </source>
</evidence>
<feature type="compositionally biased region" description="Low complexity" evidence="4">
    <location>
        <begin position="23"/>
        <end position="54"/>
    </location>
</feature>
<dbReference type="PROSITE" id="PS50102">
    <property type="entry name" value="RRM"/>
    <property type="match status" value="2"/>
</dbReference>
<evidence type="ECO:0000256" key="2">
    <source>
        <dbReference type="ARBA" id="ARBA00022884"/>
    </source>
</evidence>
<feature type="non-terminal residue" evidence="6">
    <location>
        <position position="1"/>
    </location>
</feature>
<dbReference type="InterPro" id="IPR012677">
    <property type="entry name" value="Nucleotide-bd_a/b_plait_sf"/>
</dbReference>
<dbReference type="InterPro" id="IPR000504">
    <property type="entry name" value="RRM_dom"/>
</dbReference>
<feature type="compositionally biased region" description="Low complexity" evidence="4">
    <location>
        <begin position="279"/>
        <end position="288"/>
    </location>
</feature>
<dbReference type="Pfam" id="PF00076">
    <property type="entry name" value="RRM_1"/>
    <property type="match status" value="2"/>
</dbReference>
<dbReference type="VEuPathDB" id="ToxoDB:ETH2_1358900"/>
<evidence type="ECO:0000256" key="1">
    <source>
        <dbReference type="ARBA" id="ARBA00022737"/>
    </source>
</evidence>
<feature type="compositionally biased region" description="Basic and acidic residues" evidence="4">
    <location>
        <begin position="289"/>
        <end position="305"/>
    </location>
</feature>
<accession>U6KXC0</accession>
<feature type="domain" description="RRM" evidence="5">
    <location>
        <begin position="210"/>
        <end position="277"/>
    </location>
</feature>
<evidence type="ECO:0000259" key="5">
    <source>
        <dbReference type="PROSITE" id="PS50102"/>
    </source>
</evidence>
<dbReference type="OrthoDB" id="333268at2759"/>
<dbReference type="SUPFAM" id="SSF54928">
    <property type="entry name" value="RNA-binding domain, RBD"/>
    <property type="match status" value="1"/>
</dbReference>
<reference evidence="6" key="2">
    <citation type="submission" date="2013-10" db="EMBL/GenBank/DDBJ databases">
        <authorList>
            <person name="Aslett M."/>
        </authorList>
    </citation>
    <scope>NUCLEOTIDE SEQUENCE [LARGE SCALE GENOMIC DNA]</scope>
    <source>
        <strain evidence="6">Houghton</strain>
    </source>
</reference>
<keyword evidence="1" id="KW-0677">Repeat</keyword>
<evidence type="ECO:0000256" key="4">
    <source>
        <dbReference type="SAM" id="MobiDB-lite"/>
    </source>
</evidence>
<feature type="region of interest" description="Disordered" evidence="4">
    <location>
        <begin position="279"/>
        <end position="306"/>
    </location>
</feature>
<dbReference type="GO" id="GO:0003723">
    <property type="term" value="F:RNA binding"/>
    <property type="evidence" value="ECO:0007669"/>
    <property type="project" value="UniProtKB-UniRule"/>
</dbReference>
<sequence length="396" mass="42072">ADAAESCEQQQQQQQREASDQTSPATESEASGGSAASSACAAAAAADPPAAADAAAKEDPATAAAAAAAGEPKASEEGAAASPEAAKEEAPKPRLGKHYRQITREALVSAAEGPEFVSAVDETQTVWISNIDSSVSEQQLQQLINSLTQGLTQLRLVRDFRGISKGFAYADFGSAAAAAAAAAALHGQQLNERPLKALRSQPTKRVYEDKTLFISCLPKRGLTEAAAKDLLLHSLGFRGVAAVRLVRGPDSSDENKGYGYVDFESHEAAVAALRRFHQAQQQQQQQQQQDHEQPGGEEAAQEHCSRAAGRSRSFICKEFKFQHRRRSSCCSLCPSCGPPRRDRHLQVCCCCCCCCCCCFGWAGAEWAAAAAAAATGQRKDLTLLLLRVLLLGHKTE</sequence>
<dbReference type="Proteomes" id="UP000030747">
    <property type="component" value="Unassembled WGS sequence"/>
</dbReference>
<organism evidence="6 7">
    <name type="scientific">Eimeria tenella</name>
    <name type="common">Coccidian parasite</name>
    <dbReference type="NCBI Taxonomy" id="5802"/>
    <lineage>
        <taxon>Eukaryota</taxon>
        <taxon>Sar</taxon>
        <taxon>Alveolata</taxon>
        <taxon>Apicomplexa</taxon>
        <taxon>Conoidasida</taxon>
        <taxon>Coccidia</taxon>
        <taxon>Eucoccidiorida</taxon>
        <taxon>Eimeriorina</taxon>
        <taxon>Eimeriidae</taxon>
        <taxon>Eimeria</taxon>
    </lineage>
</organism>
<dbReference type="Gene3D" id="3.30.70.330">
    <property type="match status" value="2"/>
</dbReference>
<evidence type="ECO:0000256" key="3">
    <source>
        <dbReference type="PROSITE-ProRule" id="PRU00176"/>
    </source>
</evidence>
<keyword evidence="7" id="KW-1185">Reference proteome</keyword>
<feature type="domain" description="RRM" evidence="5">
    <location>
        <begin position="124"/>
        <end position="202"/>
    </location>
</feature>
<dbReference type="GeneID" id="25256664"/>
<dbReference type="PANTHER" id="PTHR23236:SF119">
    <property type="entry name" value="NUCLEAR RNA-BINDING PROTEIN SART-3"/>
    <property type="match status" value="1"/>
</dbReference>
<dbReference type="EMBL" id="HG674967">
    <property type="protein sequence ID" value="CDJ40140.1"/>
    <property type="molecule type" value="Genomic_DNA"/>
</dbReference>
<dbReference type="PANTHER" id="PTHR23236">
    <property type="entry name" value="EUKARYOTIC TRANSLATION INITIATION FACTOR 4B/4H"/>
    <property type="match status" value="1"/>
</dbReference>
<reference evidence="6" key="1">
    <citation type="submission" date="2013-10" db="EMBL/GenBank/DDBJ databases">
        <title>Genomic analysis of the causative agents of coccidiosis in chickens.</title>
        <authorList>
            <person name="Reid A.J."/>
            <person name="Blake D."/>
            <person name="Billington K."/>
            <person name="Browne H."/>
            <person name="Dunn M."/>
            <person name="Hung S."/>
            <person name="Kawahara F."/>
            <person name="Miranda-Saavedra D."/>
            <person name="Mourier T."/>
            <person name="Nagra H."/>
            <person name="Otto T.D."/>
            <person name="Rawlings N."/>
            <person name="Sanchez A."/>
            <person name="Sanders M."/>
            <person name="Subramaniam C."/>
            <person name="Tay Y."/>
            <person name="Dear P."/>
            <person name="Doerig C."/>
            <person name="Gruber A."/>
            <person name="Parkinson J."/>
            <person name="Shirley M."/>
            <person name="Wan K.L."/>
            <person name="Berriman M."/>
            <person name="Tomley F."/>
            <person name="Pain A."/>
        </authorList>
    </citation>
    <scope>NUCLEOTIDE SEQUENCE [LARGE SCALE GENOMIC DNA]</scope>
    <source>
        <strain evidence="6">Houghton</strain>
    </source>
</reference>
<feature type="region of interest" description="Disordered" evidence="4">
    <location>
        <begin position="1"/>
        <end position="98"/>
    </location>
</feature>
<dbReference type="SMART" id="SM00360">
    <property type="entry name" value="RRM"/>
    <property type="match status" value="2"/>
</dbReference>
<protein>
    <submittedName>
        <fullName evidence="6">Poly(A) binding protein, putative</fullName>
    </submittedName>
</protein>
<keyword evidence="2 3" id="KW-0694">RNA-binding</keyword>
<feature type="compositionally biased region" description="Low complexity" evidence="4">
    <location>
        <begin position="61"/>
        <end position="84"/>
    </location>
</feature>
<dbReference type="RefSeq" id="XP_013230893.1">
    <property type="nucleotide sequence ID" value="XM_013375439.1"/>
</dbReference>
<name>U6KXC0_EIMTE</name>
<dbReference type="VEuPathDB" id="ToxoDB:ETH_00038115"/>
<dbReference type="InterPro" id="IPR035979">
    <property type="entry name" value="RBD_domain_sf"/>
</dbReference>
<evidence type="ECO:0000313" key="6">
    <source>
        <dbReference type="EMBL" id="CDJ40140.1"/>
    </source>
</evidence>
<proteinExistence type="predicted"/>
<gene>
    <name evidence="6" type="ORF">ETH_00038115</name>
</gene>